<evidence type="ECO:0000256" key="7">
    <source>
        <dbReference type="ARBA" id="ARBA00022603"/>
    </source>
</evidence>
<keyword evidence="8 12" id="KW-0808">Transferase</keyword>
<evidence type="ECO:0000256" key="10">
    <source>
        <dbReference type="ARBA" id="ARBA00025699"/>
    </source>
</evidence>
<dbReference type="GO" id="GO:0070475">
    <property type="term" value="P:rRNA base methylation"/>
    <property type="evidence" value="ECO:0007669"/>
    <property type="project" value="TreeGrafter"/>
</dbReference>
<dbReference type="InterPro" id="IPR046886">
    <property type="entry name" value="RsmE_MTase_dom"/>
</dbReference>
<dbReference type="RefSeq" id="WP_153406426.1">
    <property type="nucleotide sequence ID" value="NZ_ML762446.1"/>
</dbReference>
<keyword evidence="9 12" id="KW-0949">S-adenosyl-L-methionine</keyword>
<evidence type="ECO:0000256" key="11">
    <source>
        <dbReference type="ARBA" id="ARBA00047944"/>
    </source>
</evidence>
<comment type="function">
    <text evidence="10 12">Specifically methylates the N3 position of the uracil ring of uridine 1498 (m3U1498) in 16S rRNA. Acts on the fully assembled 30S ribosomal subunit.</text>
</comment>
<evidence type="ECO:0000256" key="6">
    <source>
        <dbReference type="ARBA" id="ARBA00022552"/>
    </source>
</evidence>
<keyword evidence="6 12" id="KW-0698">rRNA processing</keyword>
<dbReference type="SUPFAM" id="SSF88697">
    <property type="entry name" value="PUA domain-like"/>
    <property type="match status" value="1"/>
</dbReference>
<dbReference type="Pfam" id="PF20260">
    <property type="entry name" value="PUA_4"/>
    <property type="match status" value="1"/>
</dbReference>
<dbReference type="InterPro" id="IPR006700">
    <property type="entry name" value="RsmE"/>
</dbReference>
<dbReference type="OrthoDB" id="9815641at2"/>
<keyword evidence="16" id="KW-1185">Reference proteome</keyword>
<name>A0A7C8GRG5_9BACI</name>
<sequence>MQRYFIQKGNWQDDHVTITGDDYHHIVNVMRMEPGAEILCNHPDGNVAHCKIAKVENETVFADILHWLDSETESPISITIAQGLPKGDKWEFILQKATELGASRIVTFQAERSVVKWDDKKVSKKIARWGKIVKEASEQSHRNQIPTVDGVLSLQALLEESQSYQWKFFAYEEEAREQQSSKLHDYFSKINKGDTVFVCIGPEGGFSVNEVEQLKAASFQAVRLGPRILRTETAPLYVLSSLSYYFEEMR</sequence>
<evidence type="ECO:0000256" key="9">
    <source>
        <dbReference type="ARBA" id="ARBA00022691"/>
    </source>
</evidence>
<organism evidence="15 16">
    <name type="scientific">Gracilibacillus oryzae</name>
    <dbReference type="NCBI Taxonomy" id="1672701"/>
    <lineage>
        <taxon>Bacteria</taxon>
        <taxon>Bacillati</taxon>
        <taxon>Bacillota</taxon>
        <taxon>Bacilli</taxon>
        <taxon>Bacillales</taxon>
        <taxon>Bacillaceae</taxon>
        <taxon>Gracilibacillus</taxon>
    </lineage>
</organism>
<dbReference type="NCBIfam" id="NF008691">
    <property type="entry name" value="PRK11713.1-4"/>
    <property type="match status" value="1"/>
</dbReference>
<evidence type="ECO:0000256" key="1">
    <source>
        <dbReference type="ARBA" id="ARBA00004496"/>
    </source>
</evidence>
<dbReference type="EC" id="2.1.1.193" evidence="3 12"/>
<dbReference type="EMBL" id="WEID01000099">
    <property type="protein sequence ID" value="KAB8126878.1"/>
    <property type="molecule type" value="Genomic_DNA"/>
</dbReference>
<evidence type="ECO:0000259" key="13">
    <source>
        <dbReference type="Pfam" id="PF04452"/>
    </source>
</evidence>
<dbReference type="NCBIfam" id="NF008692">
    <property type="entry name" value="PRK11713.1-5"/>
    <property type="match status" value="1"/>
</dbReference>
<dbReference type="PIRSF" id="PIRSF015601">
    <property type="entry name" value="MTase_slr0722"/>
    <property type="match status" value="1"/>
</dbReference>
<dbReference type="InterPro" id="IPR015947">
    <property type="entry name" value="PUA-like_sf"/>
</dbReference>
<feature type="domain" description="Ribosomal RNA small subunit methyltransferase E methyltransferase" evidence="13">
    <location>
        <begin position="73"/>
        <end position="242"/>
    </location>
</feature>
<evidence type="ECO:0000256" key="12">
    <source>
        <dbReference type="PIRNR" id="PIRNR015601"/>
    </source>
</evidence>
<protein>
    <recommendedName>
        <fullName evidence="4 12">Ribosomal RNA small subunit methyltransferase E</fullName>
        <ecNumber evidence="3 12">2.1.1.193</ecNumber>
    </recommendedName>
</protein>
<accession>A0A7C8GRG5</accession>
<dbReference type="GO" id="GO:0070042">
    <property type="term" value="F:rRNA (uridine-N3-)-methyltransferase activity"/>
    <property type="evidence" value="ECO:0007669"/>
    <property type="project" value="TreeGrafter"/>
</dbReference>
<evidence type="ECO:0000313" key="16">
    <source>
        <dbReference type="Proteomes" id="UP000480246"/>
    </source>
</evidence>
<dbReference type="Proteomes" id="UP000480246">
    <property type="component" value="Unassembled WGS sequence"/>
</dbReference>
<reference evidence="15 16" key="1">
    <citation type="submission" date="2019-10" db="EMBL/GenBank/DDBJ databases">
        <title>Gracilibacillus sp. nov. isolated from rice seeds.</title>
        <authorList>
            <person name="He S."/>
        </authorList>
    </citation>
    <scope>NUCLEOTIDE SEQUENCE [LARGE SCALE GENOMIC DNA]</scope>
    <source>
        <strain evidence="15 16">TD8</strain>
    </source>
</reference>
<dbReference type="GO" id="GO:0005737">
    <property type="term" value="C:cytoplasm"/>
    <property type="evidence" value="ECO:0007669"/>
    <property type="project" value="UniProtKB-SubCell"/>
</dbReference>
<comment type="similarity">
    <text evidence="2 12">Belongs to the RNA methyltransferase RsmE family.</text>
</comment>
<comment type="catalytic activity">
    <reaction evidence="11 12">
        <text>uridine(1498) in 16S rRNA + S-adenosyl-L-methionine = N(3)-methyluridine(1498) in 16S rRNA + S-adenosyl-L-homocysteine + H(+)</text>
        <dbReference type="Rhea" id="RHEA:42920"/>
        <dbReference type="Rhea" id="RHEA-COMP:10283"/>
        <dbReference type="Rhea" id="RHEA-COMP:10284"/>
        <dbReference type="ChEBI" id="CHEBI:15378"/>
        <dbReference type="ChEBI" id="CHEBI:57856"/>
        <dbReference type="ChEBI" id="CHEBI:59789"/>
        <dbReference type="ChEBI" id="CHEBI:65315"/>
        <dbReference type="ChEBI" id="CHEBI:74502"/>
        <dbReference type="EC" id="2.1.1.193"/>
    </reaction>
</comment>
<evidence type="ECO:0000256" key="4">
    <source>
        <dbReference type="ARBA" id="ARBA00013673"/>
    </source>
</evidence>
<dbReference type="InterPro" id="IPR046887">
    <property type="entry name" value="RsmE_PUA-like"/>
</dbReference>
<evidence type="ECO:0000259" key="14">
    <source>
        <dbReference type="Pfam" id="PF20260"/>
    </source>
</evidence>
<evidence type="ECO:0000256" key="5">
    <source>
        <dbReference type="ARBA" id="ARBA00022490"/>
    </source>
</evidence>
<dbReference type="PANTHER" id="PTHR30027:SF3">
    <property type="entry name" value="16S RRNA (URACIL(1498)-N(3))-METHYLTRANSFERASE"/>
    <property type="match status" value="1"/>
</dbReference>
<feature type="domain" description="Ribosomal RNA small subunit methyltransferase E PUA-like" evidence="14">
    <location>
        <begin position="18"/>
        <end position="64"/>
    </location>
</feature>
<dbReference type="SUPFAM" id="SSF75217">
    <property type="entry name" value="alpha/beta knot"/>
    <property type="match status" value="1"/>
</dbReference>
<gene>
    <name evidence="15" type="ORF">F9U64_18835</name>
</gene>
<comment type="subcellular location">
    <subcellularLocation>
        <location evidence="1 12">Cytoplasm</location>
    </subcellularLocation>
</comment>
<dbReference type="InterPro" id="IPR029026">
    <property type="entry name" value="tRNA_m1G_MTases_N"/>
</dbReference>
<dbReference type="NCBIfam" id="TIGR00046">
    <property type="entry name" value="RsmE family RNA methyltransferase"/>
    <property type="match status" value="1"/>
</dbReference>
<keyword evidence="5 12" id="KW-0963">Cytoplasm</keyword>
<dbReference type="AlphaFoldDB" id="A0A7C8GRG5"/>
<comment type="caution">
    <text evidence="15">The sequence shown here is derived from an EMBL/GenBank/DDBJ whole genome shotgun (WGS) entry which is preliminary data.</text>
</comment>
<evidence type="ECO:0000256" key="3">
    <source>
        <dbReference type="ARBA" id="ARBA00012328"/>
    </source>
</evidence>
<dbReference type="Pfam" id="PF04452">
    <property type="entry name" value="Methyltrans_RNA"/>
    <property type="match status" value="1"/>
</dbReference>
<dbReference type="CDD" id="cd18084">
    <property type="entry name" value="RsmE-like"/>
    <property type="match status" value="1"/>
</dbReference>
<evidence type="ECO:0000256" key="8">
    <source>
        <dbReference type="ARBA" id="ARBA00022679"/>
    </source>
</evidence>
<evidence type="ECO:0000313" key="15">
    <source>
        <dbReference type="EMBL" id="KAB8126878.1"/>
    </source>
</evidence>
<dbReference type="Gene3D" id="2.40.240.20">
    <property type="entry name" value="Hypothetical PUA domain-like, domain 1"/>
    <property type="match status" value="1"/>
</dbReference>
<dbReference type="InterPro" id="IPR029028">
    <property type="entry name" value="Alpha/beta_knot_MTases"/>
</dbReference>
<dbReference type="Gene3D" id="3.40.1280.10">
    <property type="match status" value="1"/>
</dbReference>
<dbReference type="PANTHER" id="PTHR30027">
    <property type="entry name" value="RIBOSOMAL RNA SMALL SUBUNIT METHYLTRANSFERASE E"/>
    <property type="match status" value="1"/>
</dbReference>
<keyword evidence="7 12" id="KW-0489">Methyltransferase</keyword>
<evidence type="ECO:0000256" key="2">
    <source>
        <dbReference type="ARBA" id="ARBA00005528"/>
    </source>
</evidence>
<proteinExistence type="inferred from homology"/>